<proteinExistence type="predicted"/>
<evidence type="ECO:0000313" key="4">
    <source>
        <dbReference type="Proteomes" id="UP001141619"/>
    </source>
</evidence>
<dbReference type="InterPro" id="IPR023753">
    <property type="entry name" value="FAD/NAD-binding_dom"/>
</dbReference>
<dbReference type="CDD" id="cd19946">
    <property type="entry name" value="GlpA-like_Fer2_BFD-like"/>
    <property type="match status" value="1"/>
</dbReference>
<dbReference type="PRINTS" id="PR00469">
    <property type="entry name" value="PNDRDTASEII"/>
</dbReference>
<dbReference type="InterPro" id="IPR051691">
    <property type="entry name" value="Metab_Enz_Cyan_OpOx_G3PDH"/>
</dbReference>
<comment type="caution">
    <text evidence="3">The sequence shown here is derived from an EMBL/GenBank/DDBJ whole genome shotgun (WGS) entry which is preliminary data.</text>
</comment>
<sequence length="483" mass="51096">MSEQSPIIAEIDVAVIGAGPAGMAALTVLASQPGLTIHVIDEQPAAGGQIYRQPPGNFSVPHWLDGKLYDAGKQLLAKAQAAPGINWHFSTTVLGIFRSGDTSEKYLLWLSSPAGLVRLKAKAVLIAPGCYDLPVPFPGWTLPGVMATGGIQAFVKSQQIVPGERFLFVGSHPLQLIVADQILKGGGEVAAVVFAQSRMTFLKAAANLKVIAQHARKFLEIARILVRLQRAGVPVLFGQAIRRAEGQGAVSSATIGKIDRRGRAIAGTEHVIACDRVGSCHGFLPSAELARQAGIEAEWDSASGGGWIIPHDDFMRTAKQGIYVAGEITGVAGAEVAAAEGHLAAHAILLDLGRVRATEIAEPIARVKSELQRLDEFARLLTALGRPPVDLLDSLTTDDTILCRCETITVKQFDAALAAAPHLQTADAVKLACRTGMGLCQGRYCGHAVTRRLAKVHNLGEAQVGGFTPRPPVKPVLISDLVR</sequence>
<protein>
    <submittedName>
        <fullName evidence="3">FAD-dependent oxidoreductase</fullName>
    </submittedName>
</protein>
<dbReference type="AlphaFoldDB" id="A0A9X3Z700"/>
<dbReference type="GO" id="GO:0016491">
    <property type="term" value="F:oxidoreductase activity"/>
    <property type="evidence" value="ECO:0007669"/>
    <property type="project" value="UniProtKB-KW"/>
</dbReference>
<evidence type="ECO:0000313" key="3">
    <source>
        <dbReference type="EMBL" id="MDA5193459.1"/>
    </source>
</evidence>
<name>A0A9X3Z700_9PROT</name>
<dbReference type="PANTHER" id="PTHR42949:SF3">
    <property type="entry name" value="ANAEROBIC GLYCEROL-3-PHOSPHATE DEHYDROGENASE SUBUNIT B"/>
    <property type="match status" value="1"/>
</dbReference>
<organism evidence="3 4">
    <name type="scientific">Govanella unica</name>
    <dbReference type="NCBI Taxonomy" id="2975056"/>
    <lineage>
        <taxon>Bacteria</taxon>
        <taxon>Pseudomonadati</taxon>
        <taxon>Pseudomonadota</taxon>
        <taxon>Alphaproteobacteria</taxon>
        <taxon>Emcibacterales</taxon>
        <taxon>Govanellaceae</taxon>
        <taxon>Govanella</taxon>
    </lineage>
</organism>
<keyword evidence="4" id="KW-1185">Reference proteome</keyword>
<keyword evidence="1" id="KW-0560">Oxidoreductase</keyword>
<gene>
    <name evidence="3" type="ORF">NYP16_05765</name>
</gene>
<dbReference type="Pfam" id="PF07992">
    <property type="entry name" value="Pyr_redox_2"/>
    <property type="match status" value="1"/>
</dbReference>
<dbReference type="PIRSF" id="PIRSF037495">
    <property type="entry name" value="Opine_OX_OoxA/HcnB"/>
    <property type="match status" value="1"/>
</dbReference>
<dbReference type="EMBL" id="JANWOI010000002">
    <property type="protein sequence ID" value="MDA5193459.1"/>
    <property type="molecule type" value="Genomic_DNA"/>
</dbReference>
<dbReference type="SUPFAM" id="SSF51905">
    <property type="entry name" value="FAD/NAD(P)-binding domain"/>
    <property type="match status" value="1"/>
</dbReference>
<dbReference type="InterPro" id="IPR017224">
    <property type="entry name" value="Opine_Oxase_asu/HCN_bsu"/>
</dbReference>
<accession>A0A9X3Z700</accession>
<dbReference type="PRINTS" id="PR00368">
    <property type="entry name" value="FADPNR"/>
</dbReference>
<reference evidence="3" key="1">
    <citation type="submission" date="2022-08" db="EMBL/GenBank/DDBJ databases">
        <authorList>
            <person name="Vandamme P."/>
            <person name="Hettiarachchi A."/>
            <person name="Peeters C."/>
            <person name="Cnockaert M."/>
            <person name="Carlier A."/>
        </authorList>
    </citation>
    <scope>NUCLEOTIDE SEQUENCE</scope>
    <source>
        <strain evidence="3">LMG 31809</strain>
    </source>
</reference>
<evidence type="ECO:0000256" key="1">
    <source>
        <dbReference type="ARBA" id="ARBA00023002"/>
    </source>
</evidence>
<dbReference type="PANTHER" id="PTHR42949">
    <property type="entry name" value="ANAEROBIC GLYCEROL-3-PHOSPHATE DEHYDROGENASE SUBUNIT B"/>
    <property type="match status" value="1"/>
</dbReference>
<reference evidence="3" key="2">
    <citation type="journal article" date="2023" name="Syst. Appl. Microbiol.">
        <title>Govania unica gen. nov., sp. nov., a rare biosphere bacterium that represents a novel family in the class Alphaproteobacteria.</title>
        <authorList>
            <person name="Vandamme P."/>
            <person name="Peeters C."/>
            <person name="Hettiarachchi A."/>
            <person name="Cnockaert M."/>
            <person name="Carlier A."/>
        </authorList>
    </citation>
    <scope>NUCLEOTIDE SEQUENCE</scope>
    <source>
        <strain evidence="3">LMG 31809</strain>
    </source>
</reference>
<dbReference type="InterPro" id="IPR041854">
    <property type="entry name" value="BFD-like_2Fe2S-bd_dom_sf"/>
</dbReference>
<dbReference type="RefSeq" id="WP_274943161.1">
    <property type="nucleotide sequence ID" value="NZ_JANWOI010000002.1"/>
</dbReference>
<dbReference type="Proteomes" id="UP001141619">
    <property type="component" value="Unassembled WGS sequence"/>
</dbReference>
<dbReference type="Gene3D" id="1.10.10.1100">
    <property type="entry name" value="BFD-like [2Fe-2S]-binding domain"/>
    <property type="match status" value="1"/>
</dbReference>
<dbReference type="Gene3D" id="3.50.50.60">
    <property type="entry name" value="FAD/NAD(P)-binding domain"/>
    <property type="match status" value="2"/>
</dbReference>
<dbReference type="InterPro" id="IPR036188">
    <property type="entry name" value="FAD/NAD-bd_sf"/>
</dbReference>
<feature type="domain" description="FAD/NAD(P)-binding" evidence="2">
    <location>
        <begin position="12"/>
        <end position="341"/>
    </location>
</feature>
<evidence type="ECO:0000259" key="2">
    <source>
        <dbReference type="Pfam" id="PF07992"/>
    </source>
</evidence>